<dbReference type="EMBL" id="NZEX01000173">
    <property type="protein sequence ID" value="MAH64592.1"/>
    <property type="molecule type" value="Genomic_DNA"/>
</dbReference>
<feature type="transmembrane region" description="Helical" evidence="6">
    <location>
        <begin position="196"/>
        <end position="214"/>
    </location>
</feature>
<evidence type="ECO:0000313" key="9">
    <source>
        <dbReference type="Proteomes" id="UP000226525"/>
    </source>
</evidence>
<dbReference type="InterPro" id="IPR000620">
    <property type="entry name" value="EamA_dom"/>
</dbReference>
<dbReference type="GO" id="GO:0005886">
    <property type="term" value="C:plasma membrane"/>
    <property type="evidence" value="ECO:0007669"/>
    <property type="project" value="UniProtKB-SubCell"/>
</dbReference>
<feature type="transmembrane region" description="Helical" evidence="6">
    <location>
        <begin position="46"/>
        <end position="66"/>
    </location>
</feature>
<dbReference type="PANTHER" id="PTHR32322:SF18">
    <property type="entry name" value="S-ADENOSYLMETHIONINE_S-ADENOSYLHOMOCYSTEINE TRANSPORTER"/>
    <property type="match status" value="1"/>
</dbReference>
<dbReference type="InterPro" id="IPR050638">
    <property type="entry name" value="AA-Vitamin_Transporters"/>
</dbReference>
<protein>
    <submittedName>
        <fullName evidence="8">EamA family transporter</fullName>
    </submittedName>
</protein>
<organism evidence="8 9">
    <name type="scientific">SAR324 cluster bacterium</name>
    <dbReference type="NCBI Taxonomy" id="2024889"/>
    <lineage>
        <taxon>Bacteria</taxon>
        <taxon>Deltaproteobacteria</taxon>
        <taxon>SAR324 cluster</taxon>
    </lineage>
</organism>
<feature type="transmembrane region" description="Helical" evidence="6">
    <location>
        <begin position="109"/>
        <end position="126"/>
    </location>
</feature>
<evidence type="ECO:0000256" key="1">
    <source>
        <dbReference type="ARBA" id="ARBA00004651"/>
    </source>
</evidence>
<keyword evidence="5 6" id="KW-0472">Membrane</keyword>
<feature type="domain" description="EamA" evidence="7">
    <location>
        <begin position="163"/>
        <end position="298"/>
    </location>
</feature>
<feature type="transmembrane region" description="Helical" evidence="6">
    <location>
        <begin position="162"/>
        <end position="184"/>
    </location>
</feature>
<feature type="domain" description="EamA" evidence="7">
    <location>
        <begin position="19"/>
        <end position="149"/>
    </location>
</feature>
<proteinExistence type="predicted"/>
<feature type="transmembrane region" description="Helical" evidence="6">
    <location>
        <begin position="256"/>
        <end position="275"/>
    </location>
</feature>
<feature type="transmembrane region" description="Helical" evidence="6">
    <location>
        <begin position="281"/>
        <end position="299"/>
    </location>
</feature>
<evidence type="ECO:0000256" key="6">
    <source>
        <dbReference type="SAM" id="Phobius"/>
    </source>
</evidence>
<evidence type="ECO:0000256" key="3">
    <source>
        <dbReference type="ARBA" id="ARBA00022692"/>
    </source>
</evidence>
<evidence type="ECO:0000256" key="2">
    <source>
        <dbReference type="ARBA" id="ARBA00022475"/>
    </source>
</evidence>
<dbReference type="Proteomes" id="UP000226525">
    <property type="component" value="Unassembled WGS sequence"/>
</dbReference>
<gene>
    <name evidence="8" type="ORF">CMN54_14355</name>
</gene>
<keyword evidence="4 6" id="KW-1133">Transmembrane helix</keyword>
<reference evidence="9" key="1">
    <citation type="submission" date="2017-09" db="EMBL/GenBank/DDBJ databases">
        <title>The Reconstruction of 2,631 Draft Metagenome-Assembled Genomes from the Global Oceans.</title>
        <authorList>
            <person name="Tully B.J."/>
            <person name="Graham E.D."/>
            <person name="Heidelberg J.F."/>
        </authorList>
    </citation>
    <scope>NUCLEOTIDE SEQUENCE [LARGE SCALE GENOMIC DNA]</scope>
</reference>
<feature type="transmembrane region" description="Helical" evidence="6">
    <location>
        <begin position="21"/>
        <end position="40"/>
    </location>
</feature>
<evidence type="ECO:0000256" key="4">
    <source>
        <dbReference type="ARBA" id="ARBA00022989"/>
    </source>
</evidence>
<dbReference type="SUPFAM" id="SSF103481">
    <property type="entry name" value="Multidrug resistance efflux transporter EmrE"/>
    <property type="match status" value="2"/>
</dbReference>
<dbReference type="PANTHER" id="PTHR32322">
    <property type="entry name" value="INNER MEMBRANE TRANSPORTER"/>
    <property type="match status" value="1"/>
</dbReference>
<dbReference type="Gene3D" id="1.10.3730.20">
    <property type="match status" value="1"/>
</dbReference>
<dbReference type="AlphaFoldDB" id="A0A2D6YN84"/>
<evidence type="ECO:0000313" key="8">
    <source>
        <dbReference type="EMBL" id="MAH64592.1"/>
    </source>
</evidence>
<name>A0A2D6YN84_9DELT</name>
<feature type="transmembrane region" description="Helical" evidence="6">
    <location>
        <begin position="133"/>
        <end position="150"/>
    </location>
</feature>
<sequence length="307" mass="34261">MQFERNLMERKDHIDLFGGSVLLIFAMLMGLNQVVIKIVNDGIQPVFQAGLRSLFAFFVVWGWALWRGKKISVTDGTFRAGILTGCLFSIEFIFLYLALDMTTVARNSIFWYSMPLWMAIGAHFLIAGERLNGQRILGLIISIAGLVWAFSDRGLDGESGNWVGDLMSILGSICWAGIGLSVRVSKLRETSIEMQLLYNLAVSAIILLPFSLLFGDWIRDLQTVHIYMLTFQILVVVAGGFLVWFWVLTIYPASDMASFGFLTPAFGVIFSWLFLDEAISLTIIGALVLISIGIVLINYKPKNPKPV</sequence>
<keyword evidence="3 6" id="KW-0812">Transmembrane</keyword>
<accession>A0A2D6YN84</accession>
<comment type="caution">
    <text evidence="8">The sequence shown here is derived from an EMBL/GenBank/DDBJ whole genome shotgun (WGS) entry which is preliminary data.</text>
</comment>
<feature type="transmembrane region" description="Helical" evidence="6">
    <location>
        <begin position="226"/>
        <end position="249"/>
    </location>
</feature>
<comment type="subcellular location">
    <subcellularLocation>
        <location evidence="1">Cell membrane</location>
        <topology evidence="1">Multi-pass membrane protein</topology>
    </subcellularLocation>
</comment>
<dbReference type="InterPro" id="IPR037185">
    <property type="entry name" value="EmrE-like"/>
</dbReference>
<keyword evidence="2" id="KW-1003">Cell membrane</keyword>
<feature type="transmembrane region" description="Helical" evidence="6">
    <location>
        <begin position="78"/>
        <end position="97"/>
    </location>
</feature>
<evidence type="ECO:0000256" key="5">
    <source>
        <dbReference type="ARBA" id="ARBA00023136"/>
    </source>
</evidence>
<evidence type="ECO:0000259" key="7">
    <source>
        <dbReference type="Pfam" id="PF00892"/>
    </source>
</evidence>
<dbReference type="Pfam" id="PF00892">
    <property type="entry name" value="EamA"/>
    <property type="match status" value="2"/>
</dbReference>